<dbReference type="SMART" id="SM00304">
    <property type="entry name" value="HAMP"/>
    <property type="match status" value="1"/>
</dbReference>
<evidence type="ECO:0000259" key="9">
    <source>
        <dbReference type="PROSITE" id="PS50111"/>
    </source>
</evidence>
<feature type="domain" description="HAMP" evidence="10">
    <location>
        <begin position="237"/>
        <end position="290"/>
    </location>
</feature>
<dbReference type="GO" id="GO:0005886">
    <property type="term" value="C:plasma membrane"/>
    <property type="evidence" value="ECO:0007669"/>
    <property type="project" value="UniProtKB-SubCell"/>
</dbReference>
<dbReference type="SMART" id="SM00283">
    <property type="entry name" value="MA"/>
    <property type="match status" value="1"/>
</dbReference>
<proteinExistence type="inferred from homology"/>
<evidence type="ECO:0000313" key="12">
    <source>
        <dbReference type="Proteomes" id="UP000288024"/>
    </source>
</evidence>
<dbReference type="EMBL" id="RZTZ01000010">
    <property type="protein sequence ID" value="RVT59141.1"/>
    <property type="molecule type" value="Genomic_DNA"/>
</dbReference>
<keyword evidence="4 6" id="KW-0807">Transducer</keyword>
<feature type="domain" description="Methyl-accepting transducer" evidence="9">
    <location>
        <begin position="309"/>
        <end position="545"/>
    </location>
</feature>
<dbReference type="RefSeq" id="WP_127740214.1">
    <property type="nucleotide sequence ID" value="NZ_CP196002.1"/>
</dbReference>
<evidence type="ECO:0000259" key="10">
    <source>
        <dbReference type="PROSITE" id="PS50885"/>
    </source>
</evidence>
<comment type="subcellular location">
    <subcellularLocation>
        <location evidence="1">Cell membrane</location>
    </subcellularLocation>
</comment>
<evidence type="ECO:0000256" key="4">
    <source>
        <dbReference type="ARBA" id="ARBA00023224"/>
    </source>
</evidence>
<dbReference type="InterPro" id="IPR004089">
    <property type="entry name" value="MCPsignal_dom"/>
</dbReference>
<dbReference type="AlphaFoldDB" id="A0A3S2TSG6"/>
<dbReference type="Gene3D" id="6.10.340.10">
    <property type="match status" value="1"/>
</dbReference>
<gene>
    <name evidence="11" type="ORF">EM808_20390</name>
</gene>
<dbReference type="Proteomes" id="UP000288024">
    <property type="component" value="Unassembled WGS sequence"/>
</dbReference>
<sequence>MSGKWKFKLKPRTFNIVKKKAKSKDREKTSFRWKDMQIRSKLYLLFGFNAVLFFATTIVVIILLNMFWSKTIDIKNQGEKAAAIEEIGSLIRAKDIRIADYITFLKDEDIKSYRQLRNELNVSLDSLNETIADKEQKQLINKIEENNEKIDDLFIRTVAPAVVRLDEKIYTDARMEIAQLRENNAATLADLVNYVDSNRNNTMQNMEKSMTFFVWLIIAAAAMSAIFSGVFVYFVSRSLKNNLERVVQRASRVAQGDLLEEESLYDGKDEIGQLEKAINGMIYSLRSMVNSIGNAAVSVTNNSEELAHSSSNVKHSSQQISETMAALSASAEQQGEGTSQLIAAYESFNRQLGVAADNGAMVKDSSEKVLSVTLKGHNSMKESITQTNIVYEMIRDTYEEVLGMEEKTRNIHTLVESIKGIAAQTNLLALNAAIEAARAGEAGKGFAVVANEVRKLANQVETSLVEINSTVTAVQNVSEAVSRSLKNGFQELENGSVKIKKTGEGFETIKTEVEDMVCNIAVISNTLAHLMAGSLEIKAGVEVAAEASQTFAAGAVSSSGSLQEQDAELEHIFARTKEMLSEANNLSALVKNFKM</sequence>
<organism evidence="11 12">
    <name type="scientific">Niallia taxi</name>
    <dbReference type="NCBI Taxonomy" id="2499688"/>
    <lineage>
        <taxon>Bacteria</taxon>
        <taxon>Bacillati</taxon>
        <taxon>Bacillota</taxon>
        <taxon>Bacilli</taxon>
        <taxon>Bacillales</taxon>
        <taxon>Bacillaceae</taxon>
        <taxon>Niallia</taxon>
    </lineage>
</organism>
<accession>A0A3S2TSG6</accession>
<keyword evidence="7" id="KW-0175">Coiled coil</keyword>
<name>A0A3S2TSG6_9BACI</name>
<evidence type="ECO:0000256" key="7">
    <source>
        <dbReference type="SAM" id="Coils"/>
    </source>
</evidence>
<dbReference type="Gene3D" id="1.10.287.950">
    <property type="entry name" value="Methyl-accepting chemotaxis protein"/>
    <property type="match status" value="1"/>
</dbReference>
<dbReference type="SUPFAM" id="SSF58104">
    <property type="entry name" value="Methyl-accepting chemotaxis protein (MCP) signaling domain"/>
    <property type="match status" value="1"/>
</dbReference>
<reference evidence="11 12" key="1">
    <citation type="submission" date="2019-01" db="EMBL/GenBank/DDBJ databases">
        <title>Bacillus sp. M5HDSG1-1, whole genome shotgun sequence.</title>
        <authorList>
            <person name="Tuo L."/>
        </authorList>
    </citation>
    <scope>NUCLEOTIDE SEQUENCE [LARGE SCALE GENOMIC DNA]</scope>
    <source>
        <strain evidence="11 12">M5HDSG1-1</strain>
    </source>
</reference>
<keyword evidence="2" id="KW-1003">Cell membrane</keyword>
<comment type="caution">
    <text evidence="11">The sequence shown here is derived from an EMBL/GenBank/DDBJ whole genome shotgun (WGS) entry which is preliminary data.</text>
</comment>
<dbReference type="GO" id="GO:0007165">
    <property type="term" value="P:signal transduction"/>
    <property type="evidence" value="ECO:0007669"/>
    <property type="project" value="UniProtKB-KW"/>
</dbReference>
<keyword evidence="8" id="KW-0812">Transmembrane</keyword>
<evidence type="ECO:0000256" key="2">
    <source>
        <dbReference type="ARBA" id="ARBA00022475"/>
    </source>
</evidence>
<keyword evidence="3 8" id="KW-0472">Membrane</keyword>
<protein>
    <submittedName>
        <fullName evidence="11">Methyl-accepting chemotaxis protein</fullName>
    </submittedName>
</protein>
<keyword evidence="8" id="KW-1133">Transmembrane helix</keyword>
<dbReference type="PROSITE" id="PS50111">
    <property type="entry name" value="CHEMOTAXIS_TRANSDUC_2"/>
    <property type="match status" value="1"/>
</dbReference>
<dbReference type="PANTHER" id="PTHR32089">
    <property type="entry name" value="METHYL-ACCEPTING CHEMOTAXIS PROTEIN MCPB"/>
    <property type="match status" value="1"/>
</dbReference>
<evidence type="ECO:0000256" key="8">
    <source>
        <dbReference type="SAM" id="Phobius"/>
    </source>
</evidence>
<evidence type="ECO:0000256" key="3">
    <source>
        <dbReference type="ARBA" id="ARBA00023136"/>
    </source>
</evidence>
<feature type="transmembrane region" description="Helical" evidence="8">
    <location>
        <begin position="42"/>
        <end position="68"/>
    </location>
</feature>
<dbReference type="Pfam" id="PF00672">
    <property type="entry name" value="HAMP"/>
    <property type="match status" value="1"/>
</dbReference>
<evidence type="ECO:0000256" key="6">
    <source>
        <dbReference type="PROSITE-ProRule" id="PRU00284"/>
    </source>
</evidence>
<dbReference type="CDD" id="cd06225">
    <property type="entry name" value="HAMP"/>
    <property type="match status" value="1"/>
</dbReference>
<evidence type="ECO:0000256" key="5">
    <source>
        <dbReference type="ARBA" id="ARBA00029447"/>
    </source>
</evidence>
<feature type="transmembrane region" description="Helical" evidence="8">
    <location>
        <begin position="212"/>
        <end position="235"/>
    </location>
</feature>
<evidence type="ECO:0000256" key="1">
    <source>
        <dbReference type="ARBA" id="ARBA00004236"/>
    </source>
</evidence>
<dbReference type="InterPro" id="IPR003660">
    <property type="entry name" value="HAMP_dom"/>
</dbReference>
<feature type="coiled-coil region" evidence="7">
    <location>
        <begin position="110"/>
        <end position="137"/>
    </location>
</feature>
<evidence type="ECO:0000313" key="11">
    <source>
        <dbReference type="EMBL" id="RVT59141.1"/>
    </source>
</evidence>
<keyword evidence="12" id="KW-1185">Reference proteome</keyword>
<dbReference type="PROSITE" id="PS50885">
    <property type="entry name" value="HAMP"/>
    <property type="match status" value="1"/>
</dbReference>
<dbReference type="PANTHER" id="PTHR32089:SF112">
    <property type="entry name" value="LYSOZYME-LIKE PROTEIN-RELATED"/>
    <property type="match status" value="1"/>
</dbReference>
<comment type="similarity">
    <text evidence="5">Belongs to the methyl-accepting chemotaxis (MCP) protein family.</text>
</comment>
<dbReference type="Pfam" id="PF00015">
    <property type="entry name" value="MCPsignal"/>
    <property type="match status" value="1"/>
</dbReference>